<name>A0ABV8G209_9ACTN</name>
<comment type="caution">
    <text evidence="1">The sequence shown here is derived from an EMBL/GenBank/DDBJ whole genome shotgun (WGS) entry which is preliminary data.</text>
</comment>
<evidence type="ECO:0008006" key="3">
    <source>
        <dbReference type="Google" id="ProtNLM"/>
    </source>
</evidence>
<organism evidence="1 2">
    <name type="scientific">Nonomuraea purpurea</name>
    <dbReference type="NCBI Taxonomy" id="1849276"/>
    <lineage>
        <taxon>Bacteria</taxon>
        <taxon>Bacillati</taxon>
        <taxon>Actinomycetota</taxon>
        <taxon>Actinomycetes</taxon>
        <taxon>Streptosporangiales</taxon>
        <taxon>Streptosporangiaceae</taxon>
        <taxon>Nonomuraea</taxon>
    </lineage>
</organism>
<sequence>MTGLTTAATANSAQAAAPSNTYRITNVASHSTLRAYQAGEEVFVSSTRESPGPFELWHFERSESGYTIQNVGLSMTQTSDSYAAARQATEGEAVITSRDATVWSIEPAGNGTFVIKVPGEDLLWNAEPPVIPRGNVKLRDANGSDTQRWTFVPATQ</sequence>
<accession>A0ABV8G209</accession>
<reference evidence="2" key="1">
    <citation type="journal article" date="2019" name="Int. J. Syst. Evol. Microbiol.">
        <title>The Global Catalogue of Microorganisms (GCM) 10K type strain sequencing project: providing services to taxonomists for standard genome sequencing and annotation.</title>
        <authorList>
            <consortium name="The Broad Institute Genomics Platform"/>
            <consortium name="The Broad Institute Genome Sequencing Center for Infectious Disease"/>
            <person name="Wu L."/>
            <person name="Ma J."/>
        </authorList>
    </citation>
    <scope>NUCLEOTIDE SEQUENCE [LARGE SCALE GENOMIC DNA]</scope>
    <source>
        <strain evidence="2">TBRC 1276</strain>
    </source>
</reference>
<dbReference type="Proteomes" id="UP001595851">
    <property type="component" value="Unassembled WGS sequence"/>
</dbReference>
<dbReference type="RefSeq" id="WP_379528128.1">
    <property type="nucleotide sequence ID" value="NZ_JBHSBI010000005.1"/>
</dbReference>
<evidence type="ECO:0000313" key="2">
    <source>
        <dbReference type="Proteomes" id="UP001595851"/>
    </source>
</evidence>
<keyword evidence="2" id="KW-1185">Reference proteome</keyword>
<proteinExistence type="predicted"/>
<evidence type="ECO:0000313" key="1">
    <source>
        <dbReference type="EMBL" id="MFC4008042.1"/>
    </source>
</evidence>
<protein>
    <recommendedName>
        <fullName evidence="3">Ricin B lectin domain-containing protein</fullName>
    </recommendedName>
</protein>
<dbReference type="EMBL" id="JBHSBI010000005">
    <property type="protein sequence ID" value="MFC4008042.1"/>
    <property type="molecule type" value="Genomic_DNA"/>
</dbReference>
<dbReference type="SUPFAM" id="SSF50370">
    <property type="entry name" value="Ricin B-like lectins"/>
    <property type="match status" value="1"/>
</dbReference>
<dbReference type="Gene3D" id="2.80.10.50">
    <property type="match status" value="1"/>
</dbReference>
<dbReference type="CDD" id="cd23714">
    <property type="entry name" value="beta-trefoil_Ricin_MtaL"/>
    <property type="match status" value="1"/>
</dbReference>
<gene>
    <name evidence="1" type="ORF">ACFOY2_12480</name>
</gene>
<dbReference type="InterPro" id="IPR035992">
    <property type="entry name" value="Ricin_B-like_lectins"/>
</dbReference>